<dbReference type="Proteomes" id="UP000214746">
    <property type="component" value="Unassembled WGS sequence"/>
</dbReference>
<dbReference type="OrthoDB" id="179491at2"/>
<dbReference type="Gene3D" id="1.50.10.20">
    <property type="match status" value="1"/>
</dbReference>
<sequence length="785" mass="89274">MKKQLLMKWQGTAAKSLNFELLSETGAQRVLSIPNPVCVETWNVGDDQESIAEHTAGYSSVSEQEDGFLCTAELQADGSRYRITDEWVGVEADTWQVNRTVTVLHGRESAGFRLRLDAVTDFAEKTEFTDLRYFAPPALYDKNDLDEDGVEDYLSTQNVMYREDRLNMLAVLAYDEKRKISMTLLRADRPAYDDVPARPNKERLFLQKTAIGSLGVWKTPGSANQMALRAAYPFYEGERCHALYMKERPDWGSFWPAVTGESFQVSYGIRVELKPAFIDAIWHAYTRRMKDLRSAPVPLPASAEKLNEYRLAALDRYYIQKETAEDPNMPAGYVLNCHPQDGVQLSNIIQFGFTGQNVLSAYNVLRYGLEHGMPDYIEKAQRVVDFFVNKAQLSNTGMFYNLYNVEKRSFDFWWTGLLLPLAYAEGERLAALMGPLYEHREFVINALREKQGSYLRCMNEDVHALLLIYQFETSKGRENANWLDAARKYAEFLLRTQEADGTWYRAYDIQGSPITDPPIWFGTTVYEQKSSTATSIPLLVELYEITQDRRYLEAAQRAGRFVRESIVAGIKFNGGIHDSIYAKGQLIDNESIYFPMIGLLALYKATQDPYFLQGAHDASKLNASWTVLWDVPLPPGSTLAKFGFRSTGIGACDTPGAGYVHPFELSGVAEMVDIAKLTGDSELFRVAELLWHGCNQTVATPEKDWGYRYTGLQEEGYLISWWAWDDPMFGDTGFGRRWKGEGNKTCFPWIPAVAVHCYWKLYDQFGTADFTRIREQLSLPQSAMA</sequence>
<name>A0A2W1NYL4_PAEXE</name>
<comment type="caution">
    <text evidence="1">The sequence shown here is derived from an EMBL/GenBank/DDBJ whole genome shotgun (WGS) entry which is preliminary data.</text>
</comment>
<accession>A0A2W1NYL4</accession>
<dbReference type="AlphaFoldDB" id="A0A2W1NYL4"/>
<organism evidence="1 2">
    <name type="scientific">Paenibacillus xerothermodurans</name>
    <dbReference type="NCBI Taxonomy" id="1977292"/>
    <lineage>
        <taxon>Bacteria</taxon>
        <taxon>Bacillati</taxon>
        <taxon>Bacillota</taxon>
        <taxon>Bacilli</taxon>
        <taxon>Bacillales</taxon>
        <taxon>Paenibacillaceae</taxon>
        <taxon>Paenibacillus</taxon>
    </lineage>
</organism>
<gene>
    <name evidence="1" type="ORF">CBW46_003515</name>
</gene>
<protein>
    <submittedName>
        <fullName evidence="1">Uncharacterized protein</fullName>
    </submittedName>
</protein>
<keyword evidence="2" id="KW-1185">Reference proteome</keyword>
<dbReference type="EMBL" id="NHRJ02000001">
    <property type="protein sequence ID" value="PZE22836.1"/>
    <property type="molecule type" value="Genomic_DNA"/>
</dbReference>
<evidence type="ECO:0000313" key="1">
    <source>
        <dbReference type="EMBL" id="PZE22836.1"/>
    </source>
</evidence>
<dbReference type="RefSeq" id="WP_089198604.1">
    <property type="nucleotide sequence ID" value="NZ_NHRJ02000001.1"/>
</dbReference>
<proteinExistence type="predicted"/>
<dbReference type="InterPro" id="IPR008928">
    <property type="entry name" value="6-hairpin_glycosidase_sf"/>
</dbReference>
<evidence type="ECO:0000313" key="2">
    <source>
        <dbReference type="Proteomes" id="UP000214746"/>
    </source>
</evidence>
<reference evidence="1" key="1">
    <citation type="submission" date="2018-06" db="EMBL/GenBank/DDBJ databases">
        <title>Paenibacillus xerothermodurans sp. nov. an extremely dry heat resistant spore forming bacterium isolated from the soil of Cape Canaveral, Florida.</title>
        <authorList>
            <person name="Seuylemezian A."/>
            <person name="Kaur N."/>
            <person name="Patil P."/>
            <person name="Patil P."/>
            <person name="Mayilraj S."/>
            <person name="Vaishampayan P."/>
        </authorList>
    </citation>
    <scope>NUCLEOTIDE SEQUENCE [LARGE SCALE GENOMIC DNA]</scope>
    <source>
        <strain evidence="1">ATCC 27380</strain>
    </source>
</reference>
<dbReference type="GO" id="GO:0005975">
    <property type="term" value="P:carbohydrate metabolic process"/>
    <property type="evidence" value="ECO:0007669"/>
    <property type="project" value="InterPro"/>
</dbReference>
<dbReference type="SUPFAM" id="SSF48208">
    <property type="entry name" value="Six-hairpin glycosidases"/>
    <property type="match status" value="2"/>
</dbReference>